<accession>A0AA42BEC4</accession>
<dbReference type="EMBL" id="JAMSLR010000020">
    <property type="protein sequence ID" value="MCM8750633.1"/>
    <property type="molecule type" value="Genomic_DNA"/>
</dbReference>
<keyword evidence="2" id="KW-1185">Reference proteome</keyword>
<organism evidence="1 2">
    <name type="scientific">Thermalbibacter longus</name>
    <dbReference type="NCBI Taxonomy" id="2951981"/>
    <lineage>
        <taxon>Bacteria</taxon>
        <taxon>Pseudomonadati</taxon>
        <taxon>Thermomicrobiota</taxon>
        <taxon>Thermomicrobia</taxon>
        <taxon>Thermomicrobiales</taxon>
        <taxon>Thermomicrobiaceae</taxon>
        <taxon>Thermalbibacter</taxon>
    </lineage>
</organism>
<sequence>MGDTTLTPNQRRTLAARQAYRRKYAATPEQQREHYAELARRRAGRIDLTPEETAALVAVYDLLRPIAERARRKLAAAGSPSGEEGSGDA</sequence>
<dbReference type="AlphaFoldDB" id="A0AA42BEC4"/>
<proteinExistence type="predicted"/>
<protein>
    <submittedName>
        <fullName evidence="1">Uncharacterized protein</fullName>
    </submittedName>
</protein>
<reference evidence="1" key="1">
    <citation type="submission" date="2022-06" db="EMBL/GenBank/DDBJ databases">
        <title>CFH 74404 Thermomicrobiaceae sp.</title>
        <authorList>
            <person name="Ming H."/>
            <person name="Li W.-J."/>
            <person name="Zhao Z."/>
        </authorList>
    </citation>
    <scope>NUCLEOTIDE SEQUENCE</scope>
    <source>
        <strain evidence="1">CFH 74404</strain>
    </source>
</reference>
<evidence type="ECO:0000313" key="2">
    <source>
        <dbReference type="Proteomes" id="UP001165306"/>
    </source>
</evidence>
<dbReference type="Proteomes" id="UP001165306">
    <property type="component" value="Unassembled WGS sequence"/>
</dbReference>
<comment type="caution">
    <text evidence="1">The sequence shown here is derived from an EMBL/GenBank/DDBJ whole genome shotgun (WGS) entry which is preliminary data.</text>
</comment>
<name>A0AA42BEC4_9BACT</name>
<dbReference type="RefSeq" id="WP_284058421.1">
    <property type="nucleotide sequence ID" value="NZ_JAMSLR010000020.1"/>
</dbReference>
<evidence type="ECO:0000313" key="1">
    <source>
        <dbReference type="EMBL" id="MCM8750633.1"/>
    </source>
</evidence>
<gene>
    <name evidence="1" type="ORF">NET02_15930</name>
</gene>